<evidence type="ECO:0000313" key="2">
    <source>
        <dbReference type="Proteomes" id="UP001283361"/>
    </source>
</evidence>
<comment type="caution">
    <text evidence="1">The sequence shown here is derived from an EMBL/GenBank/DDBJ whole genome shotgun (WGS) entry which is preliminary data.</text>
</comment>
<protein>
    <submittedName>
        <fullName evidence="1">Uncharacterized protein</fullName>
    </submittedName>
</protein>
<gene>
    <name evidence="1" type="ORF">RRG08_026236</name>
</gene>
<keyword evidence="2" id="KW-1185">Reference proteome</keyword>
<organism evidence="1 2">
    <name type="scientific">Elysia crispata</name>
    <name type="common">lettuce slug</name>
    <dbReference type="NCBI Taxonomy" id="231223"/>
    <lineage>
        <taxon>Eukaryota</taxon>
        <taxon>Metazoa</taxon>
        <taxon>Spiralia</taxon>
        <taxon>Lophotrochozoa</taxon>
        <taxon>Mollusca</taxon>
        <taxon>Gastropoda</taxon>
        <taxon>Heterobranchia</taxon>
        <taxon>Euthyneura</taxon>
        <taxon>Panpulmonata</taxon>
        <taxon>Sacoglossa</taxon>
        <taxon>Placobranchoidea</taxon>
        <taxon>Plakobranchidae</taxon>
        <taxon>Elysia</taxon>
    </lineage>
</organism>
<evidence type="ECO:0000313" key="1">
    <source>
        <dbReference type="EMBL" id="KAK3765765.1"/>
    </source>
</evidence>
<sequence length="85" mass="9603">MKKFEITEARMCAYMTHLKFRWPKLHALNSNVSFSKSTRSVATFSHGPGDHCRQPPSRANRGVELSACRPAVRRSNGAEVLLTSW</sequence>
<name>A0AAE1DDB7_9GAST</name>
<dbReference type="AlphaFoldDB" id="A0AAE1DDB7"/>
<reference evidence="1" key="1">
    <citation type="journal article" date="2023" name="G3 (Bethesda)">
        <title>A reference genome for the long-term kleptoplast-retaining sea slug Elysia crispata morphotype clarki.</title>
        <authorList>
            <person name="Eastman K.E."/>
            <person name="Pendleton A.L."/>
            <person name="Shaikh M.A."/>
            <person name="Suttiyut T."/>
            <person name="Ogas R."/>
            <person name="Tomko P."/>
            <person name="Gavelis G."/>
            <person name="Widhalm J.R."/>
            <person name="Wisecaver J.H."/>
        </authorList>
    </citation>
    <scope>NUCLEOTIDE SEQUENCE</scope>
    <source>
        <strain evidence="1">ECLA1</strain>
    </source>
</reference>
<proteinExistence type="predicted"/>
<accession>A0AAE1DDB7</accession>
<dbReference type="EMBL" id="JAWDGP010004277">
    <property type="protein sequence ID" value="KAK3765765.1"/>
    <property type="molecule type" value="Genomic_DNA"/>
</dbReference>
<dbReference type="Proteomes" id="UP001283361">
    <property type="component" value="Unassembled WGS sequence"/>
</dbReference>